<dbReference type="AlphaFoldDB" id="A0A401RH24"/>
<evidence type="ECO:0000313" key="5">
    <source>
        <dbReference type="EMBL" id="GCC17434.1"/>
    </source>
</evidence>
<dbReference type="OrthoDB" id="8956155at2759"/>
<dbReference type="EMBL" id="BEZZ01004114">
    <property type="protein sequence ID" value="GCC17434.1"/>
    <property type="molecule type" value="Genomic_DNA"/>
</dbReference>
<protein>
    <submittedName>
        <fullName evidence="5">Uncharacterized protein</fullName>
    </submittedName>
</protein>
<comment type="caution">
    <text evidence="5">The sequence shown here is derived from an EMBL/GenBank/DDBJ whole genome shotgun (WGS) entry which is preliminary data.</text>
</comment>
<keyword evidence="4" id="KW-0964">Secreted</keyword>
<evidence type="ECO:0000313" key="6">
    <source>
        <dbReference type="Proteomes" id="UP000287033"/>
    </source>
</evidence>
<gene>
    <name evidence="5" type="ORF">chiPu_0021530</name>
</gene>
<dbReference type="GO" id="GO:0005127">
    <property type="term" value="F:ciliary neurotrophic factor receptor binding"/>
    <property type="evidence" value="ECO:0007669"/>
    <property type="project" value="InterPro"/>
</dbReference>
<evidence type="ECO:0000256" key="1">
    <source>
        <dbReference type="ARBA" id="ARBA00004613"/>
    </source>
</evidence>
<dbReference type="GO" id="GO:0070120">
    <property type="term" value="P:ciliary neurotrophic factor-mediated signaling pathway"/>
    <property type="evidence" value="ECO:0007669"/>
    <property type="project" value="InterPro"/>
</dbReference>
<comment type="similarity">
    <text evidence="2">Belongs to the IL-6 superfamily.</text>
</comment>
<keyword evidence="3" id="KW-0202">Cytokine</keyword>
<sequence length="173" mass="19766">MFSLLTPCPPLQMDYLGPPFDNPDFDPPRLNRTEAIPSATLEVSAWRNLGDQHRLMENLRAYTLLLRCLGDVDRELTNPALRLTFQHFCASVRGLTISISGLVTSLGYPEPTLLPPAHLDRGLSPAPSDFLKKLDHFWLMRELQGWLLRSAKDFNRLKKRLGGFVTHLDYRRP</sequence>
<organism evidence="5 6">
    <name type="scientific">Chiloscyllium punctatum</name>
    <name type="common">Brownbanded bambooshark</name>
    <name type="synonym">Hemiscyllium punctatum</name>
    <dbReference type="NCBI Taxonomy" id="137246"/>
    <lineage>
        <taxon>Eukaryota</taxon>
        <taxon>Metazoa</taxon>
        <taxon>Chordata</taxon>
        <taxon>Craniata</taxon>
        <taxon>Vertebrata</taxon>
        <taxon>Chondrichthyes</taxon>
        <taxon>Elasmobranchii</taxon>
        <taxon>Galeomorphii</taxon>
        <taxon>Galeoidea</taxon>
        <taxon>Orectolobiformes</taxon>
        <taxon>Hemiscylliidae</taxon>
        <taxon>Chiloscyllium</taxon>
    </lineage>
</organism>
<evidence type="ECO:0000256" key="3">
    <source>
        <dbReference type="ARBA" id="ARBA00022514"/>
    </source>
</evidence>
<dbReference type="Gene3D" id="1.20.1250.10">
    <property type="match status" value="1"/>
</dbReference>
<proteinExistence type="inferred from homology"/>
<evidence type="ECO:0000256" key="4">
    <source>
        <dbReference type="ARBA" id="ARBA00022525"/>
    </source>
</evidence>
<dbReference type="InterPro" id="IPR009079">
    <property type="entry name" value="4_helix_cytokine-like_core"/>
</dbReference>
<reference evidence="5 6" key="1">
    <citation type="journal article" date="2018" name="Nat. Ecol. Evol.">
        <title>Shark genomes provide insights into elasmobranch evolution and the origin of vertebrates.</title>
        <authorList>
            <person name="Hara Y"/>
            <person name="Yamaguchi K"/>
            <person name="Onimaru K"/>
            <person name="Kadota M"/>
            <person name="Koyanagi M"/>
            <person name="Keeley SD"/>
            <person name="Tatsumi K"/>
            <person name="Tanaka K"/>
            <person name="Motone F"/>
            <person name="Kageyama Y"/>
            <person name="Nozu R"/>
            <person name="Adachi N"/>
            <person name="Nishimura O"/>
            <person name="Nakagawa R"/>
            <person name="Tanegashima C"/>
            <person name="Kiyatake I"/>
            <person name="Matsumoto R"/>
            <person name="Murakumo K"/>
            <person name="Nishida K"/>
            <person name="Terakita A"/>
            <person name="Kuratani S"/>
            <person name="Sato K"/>
            <person name="Hyodo S Kuraku.S."/>
        </authorList>
    </citation>
    <scope>NUCLEOTIDE SEQUENCE [LARGE SCALE GENOMIC DNA]</scope>
</reference>
<dbReference type="PANTHER" id="PTHR21353">
    <property type="match status" value="1"/>
</dbReference>
<dbReference type="InterPro" id="IPR000151">
    <property type="entry name" value="Ciliary_neurotrophic_fac_CNTF"/>
</dbReference>
<dbReference type="OMA" id="WRSLNDN"/>
<accession>A0A401RH24</accession>
<dbReference type="SUPFAM" id="SSF47266">
    <property type="entry name" value="4-helical cytokines"/>
    <property type="match status" value="1"/>
</dbReference>
<dbReference type="GO" id="GO:0005615">
    <property type="term" value="C:extracellular space"/>
    <property type="evidence" value="ECO:0007669"/>
    <property type="project" value="UniProtKB-KW"/>
</dbReference>
<dbReference type="PANTHER" id="PTHR21353:SF7">
    <property type="entry name" value="CARDIOTROPHIN-LIKE CYTOKINE FACTOR 1"/>
    <property type="match status" value="1"/>
</dbReference>
<dbReference type="Proteomes" id="UP000287033">
    <property type="component" value="Unassembled WGS sequence"/>
</dbReference>
<evidence type="ECO:0000256" key="2">
    <source>
        <dbReference type="ARBA" id="ARBA00007432"/>
    </source>
</evidence>
<comment type="subcellular location">
    <subcellularLocation>
        <location evidence="1">Secreted</location>
    </subcellularLocation>
</comment>
<name>A0A401RH24_CHIPU</name>
<dbReference type="Pfam" id="PF01110">
    <property type="entry name" value="CNTF"/>
    <property type="match status" value="1"/>
</dbReference>
<dbReference type="STRING" id="137246.A0A401RH24"/>
<dbReference type="GO" id="GO:0005125">
    <property type="term" value="F:cytokine activity"/>
    <property type="evidence" value="ECO:0007669"/>
    <property type="project" value="UniProtKB-KW"/>
</dbReference>
<keyword evidence="6" id="KW-1185">Reference proteome</keyword>
<dbReference type="InterPro" id="IPR010681">
    <property type="entry name" value="PRF/CT"/>
</dbReference>
<dbReference type="GO" id="GO:0043524">
    <property type="term" value="P:negative regulation of neuron apoptotic process"/>
    <property type="evidence" value="ECO:0007669"/>
    <property type="project" value="InterPro"/>
</dbReference>